<keyword evidence="4 6" id="KW-0472">Membrane</keyword>
<feature type="transmembrane region" description="Helical" evidence="6">
    <location>
        <begin position="725"/>
        <end position="743"/>
    </location>
</feature>
<feature type="transmembrane region" description="Helical" evidence="6">
    <location>
        <begin position="73"/>
        <end position="91"/>
    </location>
</feature>
<feature type="transmembrane region" description="Helical" evidence="6">
    <location>
        <begin position="763"/>
        <end position="784"/>
    </location>
</feature>
<evidence type="ECO:0000313" key="10">
    <source>
        <dbReference type="EMBL" id="OQD86707.1"/>
    </source>
</evidence>
<feature type="domain" description="Putative ER transporter 6TM N-terminal" evidence="8">
    <location>
        <begin position="135"/>
        <end position="467"/>
    </location>
</feature>
<feature type="domain" description="Putative ER transporter 6TM N-terminal" evidence="8">
    <location>
        <begin position="33"/>
        <end position="131"/>
    </location>
</feature>
<accession>A0A1V6QCI7</accession>
<evidence type="ECO:0000256" key="4">
    <source>
        <dbReference type="ARBA" id="ARBA00023136"/>
    </source>
</evidence>
<sequence length="1210" mass="135619">MASRTTSRQSAASFDSDAQDEPPKEKQTFVGFCKKIWVKTGLDRPTVLLMMKGGLPPTIAVAIYQAMPVAHQFTTLGYLMAIISILGFAIMPRAKFIQMMIFDVLAVCIAACFALLTMYSSVKARQHTTTPSSGTYNSSASAVSGVWLFFQIWMVHTFRAKYPQLQFPVIIYAMFCNIASVYSPQMQNMAAAIAMVKRLLESCLTGLAISTVTSLFILPMTSRQAVFKQMAGYIGGLRSALKAHAVYFESLEKDDMFGRTETFDDAREKFSKKGKVYSAEAEAIRGAIRQITDLHAKLHGDLTFAKREVALGKLGPDDLQAIFRHLRQIMIPVVGLSFVVDIFQRLSDYNRWNQPIDANLDAVPEDVRERVVHEWNDIMRAVHDPFATMIQTIDEGLLHTSYVFLLTKPPKRTAKANTLDDNATEEGKDVEATAQDTAPGEKAFTDHFEKKLGEFRSAKRLALQTWAEEKGITLPPDFFDHPTSPDILESDFLDTSATQKERSRRQLYLFLYMEQLLYSTGQTVLDFVRYADHVAAKGKLSKTRLVIPGGKRLWKWAKSVLSAEDSHEDDNMGDIHTQNNILQLGEAYRLRKDPEHLPPSTVWQKFGDKIRVLPWFFRSFESTYGFRVACATMTIAIIAFLHDTQIFFTQQRLVWAMIMVNLSMSPTSGQSIFSFVLRILGTTIAMVASLLIWYIPDQKTPGVIVFLFIFVSIAFYIPIKVFRFRVVGIISIVTTTMIIGYELQVRKVGEAVATSNGQPFYPIYLLAPYRLATVSGGIAVAFIWTFFPYPISEHSVLRQSLGASLYLLANYYSIIHETISGRMRGDEGDYLLKSSAGRKLEKARHKVFSKQMLMLAGLRTYSEFLRWEVPIGGQFPKKQYDSIILCVENIVNYLSLLGYASDTLMHLGDGDEVTDTAWMLDFRRLVGTAKVTTHEVTSLLCLLSASITNRQPLPPYLKAPRPYSFTKRLEALDKDILSLRHIAEPGFAAFAVLQISTRCIVGDVDRLLRHVKGLVGELDFSFHACFIFMIMSSFKYILTPISVFSPGTHHTKIYLPTSSPQTETAMSQVSLNHTLFTETKDRTILITGAAHGIGLATTKLLNEKGANVVLADLSQFRIEAEETIIAQLAHPDRAAFFPANIVNWTELTECLEATIARFGGLDIIVAYAGIMESRPVLDLEDVDEDGKLLESYEAGRFPSGGSYYAKPLQG</sequence>
<dbReference type="CDD" id="cd05233">
    <property type="entry name" value="SDR_c"/>
    <property type="match status" value="1"/>
</dbReference>
<evidence type="ECO:0000256" key="2">
    <source>
        <dbReference type="ARBA" id="ARBA00022692"/>
    </source>
</evidence>
<dbReference type="Gene3D" id="3.40.50.720">
    <property type="entry name" value="NAD(P)-binding Rossmann-like Domain"/>
    <property type="match status" value="1"/>
</dbReference>
<feature type="compositionally biased region" description="Low complexity" evidence="5">
    <location>
        <begin position="1"/>
        <end position="13"/>
    </location>
</feature>
<comment type="caution">
    <text evidence="10">The sequence shown here is derived from an EMBL/GenBank/DDBJ whole genome shotgun (WGS) entry which is preliminary data.</text>
</comment>
<dbReference type="Pfam" id="PF00106">
    <property type="entry name" value="adh_short"/>
    <property type="match status" value="1"/>
</dbReference>
<feature type="transmembrane region" description="Helical" evidence="6">
    <location>
        <begin position="675"/>
        <end position="695"/>
    </location>
</feature>
<feature type="transmembrane region" description="Helical" evidence="6">
    <location>
        <begin position="97"/>
        <end position="122"/>
    </location>
</feature>
<name>A0A1V6QCI7_9EURO</name>
<dbReference type="PANTHER" id="PTHR37994">
    <property type="entry name" value="ARAE_2_N DOMAIN-CONTAINING PROTEIN-RELATED"/>
    <property type="match status" value="1"/>
</dbReference>
<evidence type="ECO:0000313" key="11">
    <source>
        <dbReference type="Proteomes" id="UP000191672"/>
    </source>
</evidence>
<feature type="domain" description="DUF2421" evidence="7">
    <location>
        <begin position="788"/>
        <end position="1017"/>
    </location>
</feature>
<evidence type="ECO:0000256" key="6">
    <source>
        <dbReference type="SAM" id="Phobius"/>
    </source>
</evidence>
<dbReference type="InterPro" id="IPR049453">
    <property type="entry name" value="Memb_transporter_dom"/>
</dbReference>
<comment type="subcellular location">
    <subcellularLocation>
        <location evidence="1">Membrane</location>
        <topology evidence="1">Multi-pass membrane protein</topology>
    </subcellularLocation>
</comment>
<feature type="transmembrane region" description="Helical" evidence="6">
    <location>
        <begin position="796"/>
        <end position="814"/>
    </location>
</feature>
<dbReference type="EMBL" id="MDYN01000007">
    <property type="protein sequence ID" value="OQD86707.1"/>
    <property type="molecule type" value="Genomic_DNA"/>
</dbReference>
<dbReference type="Pfam" id="PF10337">
    <property type="entry name" value="ArAE_2_N"/>
    <property type="match status" value="2"/>
</dbReference>
<dbReference type="STRING" id="416450.A0A1V6QCI7"/>
<dbReference type="PANTHER" id="PTHR37994:SF4">
    <property type="entry name" value="ER TRANSPORTER 6TM N-TERMINAL DOMAIN-CONTAINING PROTEIN-RELATED"/>
    <property type="match status" value="1"/>
</dbReference>
<organism evidence="10 11">
    <name type="scientific">Penicillium antarcticum</name>
    <dbReference type="NCBI Taxonomy" id="416450"/>
    <lineage>
        <taxon>Eukaryota</taxon>
        <taxon>Fungi</taxon>
        <taxon>Dikarya</taxon>
        <taxon>Ascomycota</taxon>
        <taxon>Pezizomycotina</taxon>
        <taxon>Eurotiomycetes</taxon>
        <taxon>Eurotiomycetidae</taxon>
        <taxon>Eurotiales</taxon>
        <taxon>Aspergillaceae</taxon>
        <taxon>Penicillium</taxon>
    </lineage>
</organism>
<feature type="transmembrane region" description="Helical" evidence="6">
    <location>
        <begin position="134"/>
        <end position="153"/>
    </location>
</feature>
<feature type="region of interest" description="Disordered" evidence="5">
    <location>
        <begin position="1"/>
        <end position="25"/>
    </location>
</feature>
<protein>
    <recommendedName>
        <fullName evidence="12">ER transporter 6TM N-terminal domain-containing protein</fullName>
    </recommendedName>
</protein>
<dbReference type="Pfam" id="PF10334">
    <property type="entry name" value="BRE4"/>
    <property type="match status" value="1"/>
</dbReference>
<evidence type="ECO:0000259" key="8">
    <source>
        <dbReference type="Pfam" id="PF10337"/>
    </source>
</evidence>
<evidence type="ECO:0000256" key="5">
    <source>
        <dbReference type="SAM" id="MobiDB-lite"/>
    </source>
</evidence>
<evidence type="ECO:0000256" key="3">
    <source>
        <dbReference type="ARBA" id="ARBA00022989"/>
    </source>
</evidence>
<keyword evidence="11" id="KW-1185">Reference proteome</keyword>
<evidence type="ECO:0000256" key="1">
    <source>
        <dbReference type="ARBA" id="ARBA00004141"/>
    </source>
</evidence>
<dbReference type="InterPro" id="IPR002347">
    <property type="entry name" value="SDR_fam"/>
</dbReference>
<dbReference type="GO" id="GO:0016020">
    <property type="term" value="C:membrane"/>
    <property type="evidence" value="ECO:0007669"/>
    <property type="project" value="UniProtKB-SubCell"/>
</dbReference>
<feature type="transmembrane region" description="Helical" evidence="6">
    <location>
        <begin position="165"/>
        <end position="182"/>
    </location>
</feature>
<evidence type="ECO:0008006" key="12">
    <source>
        <dbReference type="Google" id="ProtNLM"/>
    </source>
</evidence>
<dbReference type="AlphaFoldDB" id="A0A1V6QCI7"/>
<feature type="transmembrane region" description="Helical" evidence="6">
    <location>
        <begin position="203"/>
        <end position="221"/>
    </location>
</feature>
<dbReference type="PRINTS" id="PR00081">
    <property type="entry name" value="GDHRDH"/>
</dbReference>
<proteinExistence type="predicted"/>
<dbReference type="SUPFAM" id="SSF51735">
    <property type="entry name" value="NAD(P)-binding Rossmann-fold domains"/>
    <property type="match status" value="1"/>
</dbReference>
<dbReference type="InterPro" id="IPR018820">
    <property type="entry name" value="BRE4-related_DUF2421"/>
</dbReference>
<dbReference type="Pfam" id="PF13515">
    <property type="entry name" value="FUSC_2"/>
    <property type="match status" value="1"/>
</dbReference>
<dbReference type="InterPro" id="IPR036291">
    <property type="entry name" value="NAD(P)-bd_dom_sf"/>
</dbReference>
<keyword evidence="3 6" id="KW-1133">Transmembrane helix</keyword>
<reference evidence="11" key="1">
    <citation type="journal article" date="2017" name="Nat. Microbiol.">
        <title>Global analysis of biosynthetic gene clusters reveals vast potential of secondary metabolite production in Penicillium species.</title>
        <authorList>
            <person name="Nielsen J.C."/>
            <person name="Grijseels S."/>
            <person name="Prigent S."/>
            <person name="Ji B."/>
            <person name="Dainat J."/>
            <person name="Nielsen K.F."/>
            <person name="Frisvad J.C."/>
            <person name="Workman M."/>
            <person name="Nielsen J."/>
        </authorList>
    </citation>
    <scope>NUCLEOTIDE SEQUENCE [LARGE SCALE GENOMIC DNA]</scope>
    <source>
        <strain evidence="11">IBT 31811</strain>
    </source>
</reference>
<feature type="transmembrane region" description="Helical" evidence="6">
    <location>
        <begin position="702"/>
        <end position="719"/>
    </location>
</feature>
<gene>
    <name evidence="10" type="ORF">PENANT_c007G03324</name>
</gene>
<feature type="domain" description="Integral membrane bound transporter" evidence="9">
    <location>
        <begin position="647"/>
        <end position="784"/>
    </location>
</feature>
<dbReference type="Proteomes" id="UP000191672">
    <property type="component" value="Unassembled WGS sequence"/>
</dbReference>
<feature type="transmembrane region" description="Helical" evidence="6">
    <location>
        <begin position="624"/>
        <end position="641"/>
    </location>
</feature>
<evidence type="ECO:0000259" key="9">
    <source>
        <dbReference type="Pfam" id="PF13515"/>
    </source>
</evidence>
<dbReference type="InterPro" id="IPR018823">
    <property type="entry name" value="ArAE_2_N"/>
</dbReference>
<keyword evidence="2 6" id="KW-0812">Transmembrane</keyword>
<evidence type="ECO:0000259" key="7">
    <source>
        <dbReference type="Pfam" id="PF10334"/>
    </source>
</evidence>